<keyword evidence="4 5" id="KW-0720">Serine protease</keyword>
<dbReference type="Gene3D" id="2.30.42.10">
    <property type="match status" value="1"/>
</dbReference>
<evidence type="ECO:0000256" key="4">
    <source>
        <dbReference type="ARBA" id="ARBA00022825"/>
    </source>
</evidence>
<comment type="similarity">
    <text evidence="1 5">Belongs to the peptidase S41A family.</text>
</comment>
<dbReference type="EC" id="3.4.21.102" evidence="8"/>
<dbReference type="InterPro" id="IPR029045">
    <property type="entry name" value="ClpP/crotonase-like_dom_sf"/>
</dbReference>
<dbReference type="Gene3D" id="3.90.226.10">
    <property type="entry name" value="2-enoyl-CoA Hydratase, Chain A, domain 1"/>
    <property type="match status" value="1"/>
</dbReference>
<protein>
    <submittedName>
        <fullName evidence="8">Carboxyl-terminal protease</fullName>
        <ecNumber evidence="8">3.4.21.102</ecNumber>
    </submittedName>
</protein>
<dbReference type="InterPro" id="IPR005151">
    <property type="entry name" value="Tail-specific_protease"/>
</dbReference>
<dbReference type="PROSITE" id="PS50106">
    <property type="entry name" value="PDZ"/>
    <property type="match status" value="1"/>
</dbReference>
<dbReference type="PANTHER" id="PTHR32060:SF30">
    <property type="entry name" value="CARBOXY-TERMINAL PROCESSING PROTEASE CTPA"/>
    <property type="match status" value="1"/>
</dbReference>
<dbReference type="EMBL" id="CADCVS010000102">
    <property type="protein sequence ID" value="CAA9478208.1"/>
    <property type="molecule type" value="Genomic_DNA"/>
</dbReference>
<dbReference type="Gene3D" id="3.30.750.44">
    <property type="match status" value="1"/>
</dbReference>
<dbReference type="SUPFAM" id="SSF50156">
    <property type="entry name" value="PDZ domain-like"/>
    <property type="match status" value="1"/>
</dbReference>
<name>A0A6J4RXF5_9ACTN</name>
<dbReference type="Pfam" id="PF17820">
    <property type="entry name" value="PDZ_6"/>
    <property type="match status" value="1"/>
</dbReference>
<dbReference type="CDD" id="cd07560">
    <property type="entry name" value="Peptidase_S41_CPP"/>
    <property type="match status" value="1"/>
</dbReference>
<evidence type="ECO:0000256" key="6">
    <source>
        <dbReference type="SAM" id="MobiDB-lite"/>
    </source>
</evidence>
<dbReference type="SMART" id="SM00228">
    <property type="entry name" value="PDZ"/>
    <property type="match status" value="1"/>
</dbReference>
<dbReference type="SUPFAM" id="SSF52096">
    <property type="entry name" value="ClpP/crotonase"/>
    <property type="match status" value="1"/>
</dbReference>
<keyword evidence="3 5" id="KW-0378">Hydrolase</keyword>
<dbReference type="InterPro" id="IPR001478">
    <property type="entry name" value="PDZ"/>
</dbReference>
<evidence type="ECO:0000259" key="7">
    <source>
        <dbReference type="PROSITE" id="PS50106"/>
    </source>
</evidence>
<dbReference type="PANTHER" id="PTHR32060">
    <property type="entry name" value="TAIL-SPECIFIC PROTEASE"/>
    <property type="match status" value="1"/>
</dbReference>
<organism evidence="8">
    <name type="scientific">uncultured Solirubrobacteraceae bacterium</name>
    <dbReference type="NCBI Taxonomy" id="1162706"/>
    <lineage>
        <taxon>Bacteria</taxon>
        <taxon>Bacillati</taxon>
        <taxon>Actinomycetota</taxon>
        <taxon>Thermoleophilia</taxon>
        <taxon>Solirubrobacterales</taxon>
        <taxon>Solirubrobacteraceae</taxon>
        <taxon>environmental samples</taxon>
    </lineage>
</organism>
<dbReference type="Pfam" id="PF03572">
    <property type="entry name" value="Peptidase_S41"/>
    <property type="match status" value="1"/>
</dbReference>
<feature type="region of interest" description="Disordered" evidence="6">
    <location>
        <begin position="358"/>
        <end position="385"/>
    </location>
</feature>
<dbReference type="CDD" id="cd06782">
    <property type="entry name" value="cpPDZ_CPP-like"/>
    <property type="match status" value="1"/>
</dbReference>
<evidence type="ECO:0000256" key="2">
    <source>
        <dbReference type="ARBA" id="ARBA00022670"/>
    </source>
</evidence>
<dbReference type="GO" id="GO:0030288">
    <property type="term" value="C:outer membrane-bounded periplasmic space"/>
    <property type="evidence" value="ECO:0007669"/>
    <property type="project" value="TreeGrafter"/>
</dbReference>
<dbReference type="InterPro" id="IPR004447">
    <property type="entry name" value="Peptidase_S41A"/>
</dbReference>
<feature type="compositionally biased region" description="Basic and acidic residues" evidence="6">
    <location>
        <begin position="375"/>
        <end position="385"/>
    </location>
</feature>
<dbReference type="SMART" id="SM00245">
    <property type="entry name" value="TSPc"/>
    <property type="match status" value="1"/>
</dbReference>
<dbReference type="GO" id="GO:0004252">
    <property type="term" value="F:serine-type endopeptidase activity"/>
    <property type="evidence" value="ECO:0007669"/>
    <property type="project" value="UniProtKB-EC"/>
</dbReference>
<sequence length="401" mass="43022">MRRRVLLPLLLVLAPLALVGGGVYLGGHPRLLPEPVRDTLVGDSEAQLFQEAVDEIAEDYYRPVDRRDLVNRSLESAVRSLKDRFSHYFSPATYAEFVQTTSGAFVGVGVSVQASERLKRGLRILKVYDDSPAKRAGLREGDLIAAVDGRKTAGRSTEEVTTQIKGPVGTSVRLTLRRGGDERTVRVERARVALPIVQDRTERADDGSKVAYVSLASFTSGAHGELGEKIRERIDKGARSVVLDLRDNGGGLLNEAVLISSIFLEEGTVVSTRGRSKPRRVYTATGGAIDEKIPVVVLVNENSASASEIVAGALQDRGRARVVGTKTFGKGVFQEVKQLSNGGALDITVGEYFTPKGRNLGGGGVKQGAGIKPDVPAKDDPKTRRDEALERALDAVTAPAS</sequence>
<dbReference type="NCBIfam" id="TIGR00225">
    <property type="entry name" value="prc"/>
    <property type="match status" value="1"/>
</dbReference>
<keyword evidence="2 5" id="KW-0645">Protease</keyword>
<evidence type="ECO:0000256" key="1">
    <source>
        <dbReference type="ARBA" id="ARBA00009179"/>
    </source>
</evidence>
<proteinExistence type="inferred from homology"/>
<evidence type="ECO:0000256" key="3">
    <source>
        <dbReference type="ARBA" id="ARBA00022801"/>
    </source>
</evidence>
<dbReference type="InterPro" id="IPR036034">
    <property type="entry name" value="PDZ_sf"/>
</dbReference>
<dbReference type="InterPro" id="IPR041489">
    <property type="entry name" value="PDZ_6"/>
</dbReference>
<dbReference type="GO" id="GO:0006508">
    <property type="term" value="P:proteolysis"/>
    <property type="evidence" value="ECO:0007669"/>
    <property type="project" value="UniProtKB-KW"/>
</dbReference>
<dbReference type="GO" id="GO:0007165">
    <property type="term" value="P:signal transduction"/>
    <property type="evidence" value="ECO:0007669"/>
    <property type="project" value="TreeGrafter"/>
</dbReference>
<reference evidence="8" key="1">
    <citation type="submission" date="2020-02" db="EMBL/GenBank/DDBJ databases">
        <authorList>
            <person name="Meier V. D."/>
        </authorList>
    </citation>
    <scope>NUCLEOTIDE SEQUENCE</scope>
    <source>
        <strain evidence="8">AVDCRST_MAG30</strain>
    </source>
</reference>
<feature type="domain" description="PDZ" evidence="7">
    <location>
        <begin position="94"/>
        <end position="165"/>
    </location>
</feature>
<accession>A0A6J4RXF5</accession>
<evidence type="ECO:0000313" key="8">
    <source>
        <dbReference type="EMBL" id="CAA9478208.1"/>
    </source>
</evidence>
<gene>
    <name evidence="8" type="ORF">AVDCRST_MAG30-622</name>
</gene>
<evidence type="ECO:0000256" key="5">
    <source>
        <dbReference type="RuleBase" id="RU004404"/>
    </source>
</evidence>
<dbReference type="AlphaFoldDB" id="A0A6J4RXF5"/>